<dbReference type="Gene3D" id="3.30.300.30">
    <property type="match status" value="2"/>
</dbReference>
<dbReference type="Pfam" id="PF00668">
    <property type="entry name" value="Condensation"/>
    <property type="match status" value="1"/>
</dbReference>
<dbReference type="PROSITE" id="PS50075">
    <property type="entry name" value="CARRIER"/>
    <property type="match status" value="2"/>
</dbReference>
<dbReference type="Gene3D" id="3.30.559.30">
    <property type="entry name" value="Nonribosomal peptide synthetase, condensation domain"/>
    <property type="match status" value="1"/>
</dbReference>
<dbReference type="EMBL" id="JBIBEG010000004">
    <property type="protein sequence ID" value="MFF5897539.1"/>
    <property type="molecule type" value="Genomic_DNA"/>
</dbReference>
<dbReference type="InterPro" id="IPR045851">
    <property type="entry name" value="AMP-bd_C_sf"/>
</dbReference>
<proteinExistence type="predicted"/>
<dbReference type="PANTHER" id="PTHR45527:SF1">
    <property type="entry name" value="FATTY ACID SYNTHASE"/>
    <property type="match status" value="1"/>
</dbReference>
<dbReference type="PANTHER" id="PTHR45527">
    <property type="entry name" value="NONRIBOSOMAL PEPTIDE SYNTHETASE"/>
    <property type="match status" value="1"/>
</dbReference>
<dbReference type="Gene3D" id="1.10.1200.10">
    <property type="entry name" value="ACP-like"/>
    <property type="match status" value="1"/>
</dbReference>
<dbReference type="InterPro" id="IPR020845">
    <property type="entry name" value="AMP-binding_CS"/>
</dbReference>
<dbReference type="NCBIfam" id="NF003417">
    <property type="entry name" value="PRK04813.1"/>
    <property type="match status" value="2"/>
</dbReference>
<dbReference type="SUPFAM" id="SSF56801">
    <property type="entry name" value="Acetyl-CoA synthetase-like"/>
    <property type="match status" value="2"/>
</dbReference>
<dbReference type="InterPro" id="IPR000873">
    <property type="entry name" value="AMP-dep_synth/lig_dom"/>
</dbReference>
<feature type="region of interest" description="Disordered" evidence="4">
    <location>
        <begin position="500"/>
        <end position="521"/>
    </location>
</feature>
<comment type="caution">
    <text evidence="6">The sequence shown here is derived from an EMBL/GenBank/DDBJ whole genome shotgun (WGS) entry which is preliminary data.</text>
</comment>
<feature type="domain" description="Carrier" evidence="5">
    <location>
        <begin position="1588"/>
        <end position="1663"/>
    </location>
</feature>
<dbReference type="Gene3D" id="3.40.50.12780">
    <property type="entry name" value="N-terminal domain of ligase-like"/>
    <property type="match status" value="1"/>
</dbReference>
<dbReference type="RefSeq" id="WP_387902797.1">
    <property type="nucleotide sequence ID" value="NZ_JBIBEG010000004.1"/>
</dbReference>
<protein>
    <submittedName>
        <fullName evidence="6">Amino acid adenylation domain-containing protein</fullName>
    </submittedName>
</protein>
<dbReference type="SUPFAM" id="SSF52777">
    <property type="entry name" value="CoA-dependent acyltransferases"/>
    <property type="match status" value="2"/>
</dbReference>
<dbReference type="Gene3D" id="3.30.559.10">
    <property type="entry name" value="Chloramphenicol acetyltransferase-like domain"/>
    <property type="match status" value="1"/>
</dbReference>
<accession>A0ABW6X628</accession>
<dbReference type="Pfam" id="PF00550">
    <property type="entry name" value="PP-binding"/>
    <property type="match status" value="2"/>
</dbReference>
<sequence>MNPSADREAVTPGELFTRRARLWPDAVAVECAGERMTYARLDTESDRLAQLLLARGAAPERPVAVGLRRSPLLVVALLAAVKAGVPYVPVDPAHPARRNALILGDAAPALLLASSDTPVEGADGELGPELVLLDEFHGGEPPEQETSRCLPRTRPPHPLDVAYTLYTSGSTGTPKGVAVTYGNLLNLLGSFGNRLGLVPRDRFLAVTTVGFDIAALELFVPLLSGARLVLATEEEREPARLARLLEQRGITAMQATPALWQALVEETVDLSGVRVLVGGEALPAGLAADLCERAAEVTNVYGPTETTVWSTAVTLEPGRLTDHPPIGVPVDRTRTHVLDHALRPVAPGEEGELYIGGAGVARGYVNRPGLTAQRFVADPYGPPGTRMYRTGDLVRQHPDGNLEFLGRTDFQVKLRGFRIELGEIETVIARTPGVAQAVALVREDRPGDKRLVAYAVPRTGHHLDPTTIRQHTTHTLPDYMVPAHIVVLDTLPLTTNGKIDRRALPAPHHNPTTTDTPTTPHQKTLCHLFADTLGLPHIGTHDNFFDHGGHSLLATRLISRIRTQLGHHLTIRDLFEHPTVHDISHHLTTTPTTTRPALLAAPRPARVPLSYGQRRLWFLDRLEETGAAYHMPLVLRLRGPLDQDRLRAALADVVARHESLRTVFREADGEPWQEVLPVEDAAPALSVVEAGAADRVDAQVREFLCRGFDLAEKPPLRAGLFRTGPQEHLLAVVVHHIACDGWSMAPLARDLQNAYEASGRGVRRDADGALPVQYADYTRWQRELLGDPDGPESLAARQLAYWEKELSGLPEELRLPYDRPRPARPSYAGGSVVVRVDAAEHQALQRLARASGATVFMAVQSLVAVLLTRLGAGTDIPIGTPVAGRSDEALEDLVGFFVNTLVLRTDTSGDPAFTDLLERVRDRDLDALGRQDLPFETLVERLRPARSLARHPFFQVLLVAQNNERQPFRLPGLEVDERPAALGTAQFDLSYSLVEKTAADGRGDGIEITVEYAADLFDAATVERMNDCLLRLVHGVLRAPDVPVSTLALLSAAERRRLIVDCNATDHEVPRLSLPGMIEEQVARTPGATAVVHEDQRLTYAELNARANRFARLLMRRGAGPERTVALFAPRSAELVVALLAVVKTGAAYLPVDTAHPADRIAYLLEDAGPVCVVTTAALSEHVPDGTATVVLDSDATAREAAALTDTDVTDEERTTPLLPAHPVYVIYTSGSTGRPKGVVLPSGALVNLMAWHHRALGGGPGTVTAQFASLSFDAAAHELFSAFTMGKTLAVPLDDTRKDTEELVRWLDRHRVNELFAPTPVVDAVAEAAGRLGLALPHLVDIAQAGEALTLHSALGGFCAPGSGRRLHNYYGPTETHVVTAWTMPDAAFGSPAAPPIGPPIWNTRAYVLDEGLNPVPVGVPGELYLAGDQVARGYVNRPGLTAQRFVADPYGPPGTRMYRTGDLVRQHPDGNLEFLGRTDFQVKLRGFRIELGEIETVIARTPGVAQAVALVREDRPGDKRLVAYTVPRTGHHLDPTTIRQHTTHTLPDYMVPAHIVVLDTLPLTTNGKIDRRALPAPHHNPTTTDTPTTPHQKTLCHLFADTLGLPHIGTHDNFFDHGGHSLLATRLISRIRTQLGHHLTIRDLFEHPTVHDISHHLTTTPTTTRPALRPMRPAPAGRDVR</sequence>
<dbReference type="Gene3D" id="3.40.50.980">
    <property type="match status" value="2"/>
</dbReference>
<dbReference type="CDD" id="cd19540">
    <property type="entry name" value="LCL_NRPS-like"/>
    <property type="match status" value="1"/>
</dbReference>
<name>A0ABW6X628_9ACTN</name>
<evidence type="ECO:0000256" key="1">
    <source>
        <dbReference type="ARBA" id="ARBA00001957"/>
    </source>
</evidence>
<dbReference type="Pfam" id="PF13193">
    <property type="entry name" value="AMP-binding_C"/>
    <property type="match status" value="2"/>
</dbReference>
<dbReference type="SMART" id="SM00823">
    <property type="entry name" value="PKS_PP"/>
    <property type="match status" value="2"/>
</dbReference>
<evidence type="ECO:0000256" key="2">
    <source>
        <dbReference type="ARBA" id="ARBA00022450"/>
    </source>
</evidence>
<feature type="region of interest" description="Disordered" evidence="4">
    <location>
        <begin position="1658"/>
        <end position="1683"/>
    </location>
</feature>
<dbReference type="InterPro" id="IPR036736">
    <property type="entry name" value="ACP-like_sf"/>
</dbReference>
<gene>
    <name evidence="6" type="ORF">ACFY8O_16600</name>
</gene>
<dbReference type="InterPro" id="IPR009081">
    <property type="entry name" value="PP-bd_ACP"/>
</dbReference>
<keyword evidence="3" id="KW-0597">Phosphoprotein</keyword>
<dbReference type="InterPro" id="IPR023213">
    <property type="entry name" value="CAT-like_dom_sf"/>
</dbReference>
<dbReference type="InterPro" id="IPR025110">
    <property type="entry name" value="AMP-bd_C"/>
</dbReference>
<dbReference type="CDD" id="cd17651">
    <property type="entry name" value="A_NRPS_VisG_like"/>
    <property type="match status" value="1"/>
</dbReference>
<dbReference type="Gene3D" id="2.30.38.10">
    <property type="entry name" value="Luciferase, Domain 3"/>
    <property type="match status" value="1"/>
</dbReference>
<reference evidence="6 7" key="1">
    <citation type="submission" date="2024-10" db="EMBL/GenBank/DDBJ databases">
        <title>The Natural Products Discovery Center: Release of the First 8490 Sequenced Strains for Exploring Actinobacteria Biosynthetic Diversity.</title>
        <authorList>
            <person name="Kalkreuter E."/>
            <person name="Kautsar S.A."/>
            <person name="Yang D."/>
            <person name="Bader C.D."/>
            <person name="Teijaro C.N."/>
            <person name="Fluegel L."/>
            <person name="Davis C.M."/>
            <person name="Simpson J.R."/>
            <person name="Lauterbach L."/>
            <person name="Steele A.D."/>
            <person name="Gui C."/>
            <person name="Meng S."/>
            <person name="Li G."/>
            <person name="Viehrig K."/>
            <person name="Ye F."/>
            <person name="Su P."/>
            <person name="Kiefer A.F."/>
            <person name="Nichols A."/>
            <person name="Cepeda A.J."/>
            <person name="Yan W."/>
            <person name="Fan B."/>
            <person name="Jiang Y."/>
            <person name="Adhikari A."/>
            <person name="Zheng C.-J."/>
            <person name="Schuster L."/>
            <person name="Cowan T.M."/>
            <person name="Smanski M.J."/>
            <person name="Chevrette M.G."/>
            <person name="De Carvalho L.P.S."/>
            <person name="Shen B."/>
        </authorList>
    </citation>
    <scope>NUCLEOTIDE SEQUENCE [LARGE SCALE GENOMIC DNA]</scope>
    <source>
        <strain evidence="6 7">NPDC012540</strain>
    </source>
</reference>
<dbReference type="InterPro" id="IPR010071">
    <property type="entry name" value="AA_adenyl_dom"/>
</dbReference>
<evidence type="ECO:0000313" key="7">
    <source>
        <dbReference type="Proteomes" id="UP001602322"/>
    </source>
</evidence>
<dbReference type="InterPro" id="IPR020806">
    <property type="entry name" value="PKS_PP-bd"/>
</dbReference>
<dbReference type="Gene3D" id="3.40.50.1820">
    <property type="entry name" value="alpha/beta hydrolase"/>
    <property type="match status" value="1"/>
</dbReference>
<keyword evidence="7" id="KW-1185">Reference proteome</keyword>
<keyword evidence="2" id="KW-0596">Phosphopantetheine</keyword>
<dbReference type="SUPFAM" id="SSF47336">
    <property type="entry name" value="ACP-like"/>
    <property type="match status" value="2"/>
</dbReference>
<dbReference type="PROSITE" id="PS00455">
    <property type="entry name" value="AMP_BINDING"/>
    <property type="match status" value="1"/>
</dbReference>
<evidence type="ECO:0000313" key="6">
    <source>
        <dbReference type="EMBL" id="MFF5897539.1"/>
    </source>
</evidence>
<evidence type="ECO:0000256" key="3">
    <source>
        <dbReference type="ARBA" id="ARBA00022553"/>
    </source>
</evidence>
<dbReference type="InterPro" id="IPR042099">
    <property type="entry name" value="ANL_N_sf"/>
</dbReference>
<feature type="compositionally biased region" description="Low complexity" evidence="4">
    <location>
        <begin position="1659"/>
        <end position="1683"/>
    </location>
</feature>
<dbReference type="InterPro" id="IPR001242">
    <property type="entry name" value="Condensation_dom"/>
</dbReference>
<dbReference type="NCBIfam" id="TIGR01733">
    <property type="entry name" value="AA-adenyl-dom"/>
    <property type="match status" value="2"/>
</dbReference>
<dbReference type="Pfam" id="PF00501">
    <property type="entry name" value="AMP-binding"/>
    <property type="match status" value="2"/>
</dbReference>
<dbReference type="Proteomes" id="UP001602322">
    <property type="component" value="Unassembled WGS sequence"/>
</dbReference>
<feature type="compositionally biased region" description="Low complexity" evidence="4">
    <location>
        <begin position="505"/>
        <end position="521"/>
    </location>
</feature>
<dbReference type="InterPro" id="IPR029058">
    <property type="entry name" value="AB_hydrolase_fold"/>
</dbReference>
<feature type="domain" description="Carrier" evidence="5">
    <location>
        <begin position="516"/>
        <end position="591"/>
    </location>
</feature>
<evidence type="ECO:0000259" key="5">
    <source>
        <dbReference type="PROSITE" id="PS50075"/>
    </source>
</evidence>
<feature type="compositionally biased region" description="Low complexity" evidence="4">
    <location>
        <begin position="1577"/>
        <end position="1593"/>
    </location>
</feature>
<comment type="cofactor">
    <cofactor evidence="1">
        <name>pantetheine 4'-phosphate</name>
        <dbReference type="ChEBI" id="CHEBI:47942"/>
    </cofactor>
</comment>
<organism evidence="6 7">
    <name type="scientific">Streptomyces argenteolus</name>
    <dbReference type="NCBI Taxonomy" id="67274"/>
    <lineage>
        <taxon>Bacteria</taxon>
        <taxon>Bacillati</taxon>
        <taxon>Actinomycetota</taxon>
        <taxon>Actinomycetes</taxon>
        <taxon>Kitasatosporales</taxon>
        <taxon>Streptomycetaceae</taxon>
        <taxon>Streptomyces</taxon>
    </lineage>
</organism>
<evidence type="ECO:0000256" key="4">
    <source>
        <dbReference type="SAM" id="MobiDB-lite"/>
    </source>
</evidence>
<feature type="region of interest" description="Disordered" evidence="4">
    <location>
        <begin position="1572"/>
        <end position="1593"/>
    </location>
</feature>